<dbReference type="EMBL" id="JANJYI010000003">
    <property type="protein sequence ID" value="KAK2656887.1"/>
    <property type="molecule type" value="Genomic_DNA"/>
</dbReference>
<keyword evidence="3" id="KW-1185">Reference proteome</keyword>
<sequence>MDRIEMLILFTKPLLFYVEAVVGSDVGPIELSTTVPGPTMEDRSLRLAESYLAESRNVHLESNIRTVG</sequence>
<evidence type="ECO:0000256" key="1">
    <source>
        <dbReference type="SAM" id="SignalP"/>
    </source>
</evidence>
<feature type="chain" id="PRO_5041929039" evidence="1">
    <location>
        <begin position="21"/>
        <end position="68"/>
    </location>
</feature>
<name>A0AAD9XCP7_9ROSI</name>
<accession>A0AAD9XCP7</accession>
<protein>
    <submittedName>
        <fullName evidence="2">Uncharacterized protein</fullName>
    </submittedName>
</protein>
<evidence type="ECO:0000313" key="2">
    <source>
        <dbReference type="EMBL" id="KAK2656887.1"/>
    </source>
</evidence>
<dbReference type="AlphaFoldDB" id="A0AAD9XCP7"/>
<comment type="caution">
    <text evidence="2">The sequence shown here is derived from an EMBL/GenBank/DDBJ whole genome shotgun (WGS) entry which is preliminary data.</text>
</comment>
<keyword evidence="1" id="KW-0732">Signal</keyword>
<proteinExistence type="predicted"/>
<reference evidence="2" key="1">
    <citation type="journal article" date="2023" name="Plant J.">
        <title>Genome sequences and population genomics provide insights into the demographic history, inbreeding, and mutation load of two 'living fossil' tree species of Dipteronia.</title>
        <authorList>
            <person name="Feng Y."/>
            <person name="Comes H.P."/>
            <person name="Chen J."/>
            <person name="Zhu S."/>
            <person name="Lu R."/>
            <person name="Zhang X."/>
            <person name="Li P."/>
            <person name="Qiu J."/>
            <person name="Olsen K.M."/>
            <person name="Qiu Y."/>
        </authorList>
    </citation>
    <scope>NUCLEOTIDE SEQUENCE</scope>
    <source>
        <strain evidence="2">KIB01</strain>
    </source>
</reference>
<feature type="signal peptide" evidence="1">
    <location>
        <begin position="1"/>
        <end position="20"/>
    </location>
</feature>
<gene>
    <name evidence="2" type="ORF">Ddye_009939</name>
</gene>
<evidence type="ECO:0000313" key="3">
    <source>
        <dbReference type="Proteomes" id="UP001280121"/>
    </source>
</evidence>
<organism evidence="2 3">
    <name type="scientific">Dipteronia dyeriana</name>
    <dbReference type="NCBI Taxonomy" id="168575"/>
    <lineage>
        <taxon>Eukaryota</taxon>
        <taxon>Viridiplantae</taxon>
        <taxon>Streptophyta</taxon>
        <taxon>Embryophyta</taxon>
        <taxon>Tracheophyta</taxon>
        <taxon>Spermatophyta</taxon>
        <taxon>Magnoliopsida</taxon>
        <taxon>eudicotyledons</taxon>
        <taxon>Gunneridae</taxon>
        <taxon>Pentapetalae</taxon>
        <taxon>rosids</taxon>
        <taxon>malvids</taxon>
        <taxon>Sapindales</taxon>
        <taxon>Sapindaceae</taxon>
        <taxon>Hippocastanoideae</taxon>
        <taxon>Acereae</taxon>
        <taxon>Dipteronia</taxon>
    </lineage>
</organism>
<dbReference type="Proteomes" id="UP001280121">
    <property type="component" value="Unassembled WGS sequence"/>
</dbReference>